<name>A0A9X3RFT0_9CORY</name>
<proteinExistence type="predicted"/>
<dbReference type="EMBL" id="JAKMUT010000001">
    <property type="protein sequence ID" value="MCZ9288936.1"/>
    <property type="molecule type" value="Genomic_DNA"/>
</dbReference>
<dbReference type="SUPFAM" id="SSF55486">
    <property type="entry name" value="Metalloproteases ('zincins'), catalytic domain"/>
    <property type="match status" value="1"/>
</dbReference>
<evidence type="ECO:0000313" key="2">
    <source>
        <dbReference type="Proteomes" id="UP001146469"/>
    </source>
</evidence>
<keyword evidence="2" id="KW-1185">Reference proteome</keyword>
<dbReference type="RefSeq" id="WP_035004332.1">
    <property type="nucleotide sequence ID" value="NZ_JAKMUT010000001.1"/>
</dbReference>
<comment type="caution">
    <text evidence="1">The sequence shown here is derived from an EMBL/GenBank/DDBJ whole genome shotgun (WGS) entry which is preliminary data.</text>
</comment>
<protein>
    <submittedName>
        <fullName evidence="1">Metallopeptidase family protein</fullName>
    </submittedName>
</protein>
<dbReference type="Proteomes" id="UP001146469">
    <property type="component" value="Unassembled WGS sequence"/>
</dbReference>
<accession>A0A9X3RFT0</accession>
<gene>
    <name evidence="1" type="ORF">L8V00_01735</name>
</gene>
<dbReference type="CDD" id="cd12954">
    <property type="entry name" value="MMP_TTHA0227_like_1"/>
    <property type="match status" value="1"/>
</dbReference>
<sequence>MKQDARMRQDPRGRGIRGILLPEVPRNKSRSERFDDAVLDAFEPILERFDAELSSLDVAVDVVPRMRLSAGYRQWPEDVVADGQVPLGRLVTAGVDNTGAPTRPRIIIFRRPVESRATSARELQDILRMIIVRLVACYLNVSPTQIDPRL</sequence>
<dbReference type="Gene3D" id="3.30.2010.20">
    <property type="match status" value="1"/>
</dbReference>
<reference evidence="1" key="1">
    <citation type="submission" date="2022-02" db="EMBL/GenBank/DDBJ databases">
        <title>Corynebacterium sp. from urogenital microbiome.</title>
        <authorList>
            <person name="Cappelli E.A."/>
            <person name="Ribeiro T.G."/>
            <person name="Peixe L."/>
        </authorList>
    </citation>
    <scope>NUCLEOTIDE SEQUENCE</scope>
    <source>
        <strain evidence="1">C8Ua_174</strain>
    </source>
</reference>
<organism evidence="1 2">
    <name type="scientific">Corynebacterium evansiae</name>
    <dbReference type="NCBI Taxonomy" id="2913499"/>
    <lineage>
        <taxon>Bacteria</taxon>
        <taxon>Bacillati</taxon>
        <taxon>Actinomycetota</taxon>
        <taxon>Actinomycetes</taxon>
        <taxon>Mycobacteriales</taxon>
        <taxon>Corynebacteriaceae</taxon>
        <taxon>Corynebacterium</taxon>
    </lineage>
</organism>
<dbReference type="InterPro" id="IPR038555">
    <property type="entry name" value="Zincin_1_sf"/>
</dbReference>
<evidence type="ECO:0000313" key="1">
    <source>
        <dbReference type="EMBL" id="MCZ9288936.1"/>
    </source>
</evidence>
<dbReference type="AlphaFoldDB" id="A0A9X3RFT0"/>